<keyword evidence="2" id="KW-1185">Reference proteome</keyword>
<proteinExistence type="predicted"/>
<dbReference type="EMBL" id="CP109109">
    <property type="protein sequence ID" value="WSC01244.1"/>
    <property type="molecule type" value="Genomic_DNA"/>
</dbReference>
<name>A0ACD4ZS66_9ACTN</name>
<evidence type="ECO:0000313" key="2">
    <source>
        <dbReference type="Proteomes" id="UP001348369"/>
    </source>
</evidence>
<keyword evidence="1" id="KW-0808">Transferase</keyword>
<keyword evidence="1" id="KW-0489">Methyltransferase</keyword>
<gene>
    <name evidence="1" type="ORF">OG835_32435</name>
</gene>
<dbReference type="Proteomes" id="UP001348369">
    <property type="component" value="Chromosome"/>
</dbReference>
<accession>A0ACD4ZS66</accession>
<sequence length="166" mass="18146">MPILELCAGYGGLGIAVEALIGDKVTVVAEVHGAACKVMSYRFPDAPNIGDIRYQTWTPLVGEIDTITAGFPCQDISNAGRREGIKGDRSSVWFNVAEAIRIIRPRYAFLENVSALRNRGQDEVLASLHEIGYDATWTSLRASEIGAPHHRDRWFCVATPSISDGK</sequence>
<evidence type="ECO:0000313" key="1">
    <source>
        <dbReference type="EMBL" id="WSC01244.1"/>
    </source>
</evidence>
<organism evidence="1 2">
    <name type="scientific">Streptomyces scopuliridis</name>
    <dbReference type="NCBI Taxonomy" id="452529"/>
    <lineage>
        <taxon>Bacteria</taxon>
        <taxon>Bacillati</taxon>
        <taxon>Actinomycetota</taxon>
        <taxon>Actinomycetes</taxon>
        <taxon>Kitasatosporales</taxon>
        <taxon>Streptomycetaceae</taxon>
        <taxon>Streptomyces</taxon>
    </lineage>
</organism>
<reference evidence="1" key="1">
    <citation type="submission" date="2022-10" db="EMBL/GenBank/DDBJ databases">
        <title>The complete genomes of actinobacterial strains from the NBC collection.</title>
        <authorList>
            <person name="Joergensen T.S."/>
            <person name="Alvarez Arevalo M."/>
            <person name="Sterndorff E.B."/>
            <person name="Faurdal D."/>
            <person name="Vuksanovic O."/>
            <person name="Mourched A.-S."/>
            <person name="Charusanti P."/>
            <person name="Shaw S."/>
            <person name="Blin K."/>
            <person name="Weber T."/>
        </authorList>
    </citation>
    <scope>NUCLEOTIDE SEQUENCE</scope>
    <source>
        <strain evidence="1">NBC 01771</strain>
    </source>
</reference>
<protein>
    <submittedName>
        <fullName evidence="1">DNA cytosine methyltransferase</fullName>
    </submittedName>
</protein>